<evidence type="ECO:0000313" key="3">
    <source>
        <dbReference type="EMBL" id="KAH9308052.1"/>
    </source>
</evidence>
<dbReference type="PROSITE" id="PS51297">
    <property type="entry name" value="K_BOX"/>
    <property type="match status" value="1"/>
</dbReference>
<evidence type="ECO:0000313" key="4">
    <source>
        <dbReference type="Proteomes" id="UP000824469"/>
    </source>
</evidence>
<accession>A0AA38FPX6</accession>
<evidence type="ECO:0000259" key="2">
    <source>
        <dbReference type="PROSITE" id="PS51297"/>
    </source>
</evidence>
<dbReference type="AlphaFoldDB" id="A0AA38FPX6"/>
<comment type="caution">
    <text evidence="3">The sequence shown here is derived from an EMBL/GenBank/DDBJ whole genome shotgun (WGS) entry which is preliminary data.</text>
</comment>
<feature type="region of interest" description="Disordered" evidence="1">
    <location>
        <begin position="1"/>
        <end position="23"/>
    </location>
</feature>
<reference evidence="3 4" key="1">
    <citation type="journal article" date="2021" name="Nat. Plants">
        <title>The Taxus genome provides insights into paclitaxel biosynthesis.</title>
        <authorList>
            <person name="Xiong X."/>
            <person name="Gou J."/>
            <person name="Liao Q."/>
            <person name="Li Y."/>
            <person name="Zhou Q."/>
            <person name="Bi G."/>
            <person name="Li C."/>
            <person name="Du R."/>
            <person name="Wang X."/>
            <person name="Sun T."/>
            <person name="Guo L."/>
            <person name="Liang H."/>
            <person name="Lu P."/>
            <person name="Wu Y."/>
            <person name="Zhang Z."/>
            <person name="Ro D.K."/>
            <person name="Shang Y."/>
            <person name="Huang S."/>
            <person name="Yan J."/>
        </authorList>
    </citation>
    <scope>NUCLEOTIDE SEQUENCE [LARGE SCALE GENOMIC DNA]</scope>
    <source>
        <strain evidence="3">Ta-2019</strain>
    </source>
</reference>
<keyword evidence="4" id="KW-1185">Reference proteome</keyword>
<dbReference type="Pfam" id="PF01486">
    <property type="entry name" value="K-box"/>
    <property type="match status" value="1"/>
</dbReference>
<feature type="non-terminal residue" evidence="3">
    <location>
        <position position="148"/>
    </location>
</feature>
<dbReference type="Proteomes" id="UP000824469">
    <property type="component" value="Unassembled WGS sequence"/>
</dbReference>
<gene>
    <name evidence="3" type="ORF">KI387_035963</name>
</gene>
<evidence type="ECO:0000256" key="1">
    <source>
        <dbReference type="SAM" id="MobiDB-lite"/>
    </source>
</evidence>
<organism evidence="3 4">
    <name type="scientific">Taxus chinensis</name>
    <name type="common">Chinese yew</name>
    <name type="synonym">Taxus wallichiana var. chinensis</name>
    <dbReference type="NCBI Taxonomy" id="29808"/>
    <lineage>
        <taxon>Eukaryota</taxon>
        <taxon>Viridiplantae</taxon>
        <taxon>Streptophyta</taxon>
        <taxon>Embryophyta</taxon>
        <taxon>Tracheophyta</taxon>
        <taxon>Spermatophyta</taxon>
        <taxon>Pinopsida</taxon>
        <taxon>Pinidae</taxon>
        <taxon>Conifers II</taxon>
        <taxon>Cupressales</taxon>
        <taxon>Taxaceae</taxon>
        <taxon>Taxus</taxon>
    </lineage>
</organism>
<dbReference type="EMBL" id="JAHRHJ020000007">
    <property type="protein sequence ID" value="KAH9308052.1"/>
    <property type="molecule type" value="Genomic_DNA"/>
</dbReference>
<feature type="domain" description="K-box" evidence="2">
    <location>
        <begin position="17"/>
        <end position="114"/>
    </location>
</feature>
<protein>
    <recommendedName>
        <fullName evidence="2">K-box domain-containing protein</fullName>
    </recommendedName>
</protein>
<proteinExistence type="predicted"/>
<name>A0AA38FPX6_TAXCH</name>
<dbReference type="GO" id="GO:0003700">
    <property type="term" value="F:DNA-binding transcription factor activity"/>
    <property type="evidence" value="ECO:0007669"/>
    <property type="project" value="InterPro"/>
</dbReference>
<feature type="non-terminal residue" evidence="3">
    <location>
        <position position="1"/>
    </location>
</feature>
<dbReference type="OMA" id="AERHMIR"/>
<dbReference type="GO" id="GO:0005634">
    <property type="term" value="C:nucleus"/>
    <property type="evidence" value="ECO:0007669"/>
    <property type="project" value="InterPro"/>
</dbReference>
<sequence>VHSSWEKGSNDQQNNESKHEREEREFLLRRIEAERHMIRQLKGETLESLSIQEMSQLEKTLGVALRRVKSEKAQHRIAESSQSRIKVNQLAEENAKLARENANLCRQINQCHGKTLENSHPHSSRIQVLERNVRIDDSEELDTSLKLG</sequence>
<dbReference type="InterPro" id="IPR002487">
    <property type="entry name" value="TF_Kbox"/>
</dbReference>